<sequence length="218" mass="25801">MELSEAQIQRIEHYLNVKNITYIDVRLEVLDHIISDVEKNIKEKEVDFEAAFYIVTDKWNSILKETSSFYFGIVHSAPKIVMEKAKNHFKVHFWIMIILSLSISFGDKLVKYSFSNNMQSYFNYGFKFLGLICLIYSSILLYRKKKDKLKTSYSFILKTQSLGILFAFFHLPLSTYFTETGTLNTLSFIFLIGQLQIMYVFFIFYKKHKEAVKRYKIS</sequence>
<dbReference type="RefSeq" id="WP_187481761.1">
    <property type="nucleotide sequence ID" value="NZ_CP060695.1"/>
</dbReference>
<evidence type="ECO:0000313" key="2">
    <source>
        <dbReference type="EMBL" id="QNM84840.1"/>
    </source>
</evidence>
<protein>
    <submittedName>
        <fullName evidence="2">Uncharacterized protein</fullName>
    </submittedName>
</protein>
<evidence type="ECO:0000256" key="1">
    <source>
        <dbReference type="SAM" id="Phobius"/>
    </source>
</evidence>
<dbReference type="Proteomes" id="UP000515808">
    <property type="component" value="Chromosome"/>
</dbReference>
<organism evidence="2 3">
    <name type="scientific">Polaribacter pectinis</name>
    <dbReference type="NCBI Taxonomy" id="2738844"/>
    <lineage>
        <taxon>Bacteria</taxon>
        <taxon>Pseudomonadati</taxon>
        <taxon>Bacteroidota</taxon>
        <taxon>Flavobacteriia</taxon>
        <taxon>Flavobacteriales</taxon>
        <taxon>Flavobacteriaceae</taxon>
    </lineage>
</organism>
<proteinExistence type="predicted"/>
<dbReference type="KEGG" id="ppec:H9W90_11635"/>
<feature type="transmembrane region" description="Helical" evidence="1">
    <location>
        <begin position="126"/>
        <end position="143"/>
    </location>
</feature>
<name>A0A7G9L891_9FLAO</name>
<keyword evidence="1" id="KW-1133">Transmembrane helix</keyword>
<evidence type="ECO:0000313" key="3">
    <source>
        <dbReference type="Proteomes" id="UP000515808"/>
    </source>
</evidence>
<dbReference type="AlphaFoldDB" id="A0A7G9L891"/>
<keyword evidence="1" id="KW-0812">Transmembrane</keyword>
<feature type="transmembrane region" description="Helical" evidence="1">
    <location>
        <begin position="89"/>
        <end position="106"/>
    </location>
</feature>
<keyword evidence="1" id="KW-0472">Membrane</keyword>
<dbReference type="EMBL" id="CP060695">
    <property type="protein sequence ID" value="QNM84840.1"/>
    <property type="molecule type" value="Genomic_DNA"/>
</dbReference>
<gene>
    <name evidence="2" type="ORF">H9W90_11635</name>
</gene>
<accession>A0A7G9L891</accession>
<feature type="transmembrane region" description="Helical" evidence="1">
    <location>
        <begin position="185"/>
        <end position="205"/>
    </location>
</feature>
<reference evidence="2 3" key="1">
    <citation type="submission" date="2020-08" db="EMBL/GenBank/DDBJ databases">
        <title>Polaribacter sp. L12M9 isolated from gut of the Korean scallop.</title>
        <authorList>
            <person name="Jeong Y.S."/>
        </authorList>
    </citation>
    <scope>NUCLEOTIDE SEQUENCE [LARGE SCALE GENOMIC DNA]</scope>
    <source>
        <strain evidence="2 3">L12M9</strain>
    </source>
</reference>
<keyword evidence="3" id="KW-1185">Reference proteome</keyword>
<feature type="transmembrane region" description="Helical" evidence="1">
    <location>
        <begin position="155"/>
        <end position="173"/>
    </location>
</feature>